<dbReference type="SUPFAM" id="SSF52058">
    <property type="entry name" value="L domain-like"/>
    <property type="match status" value="1"/>
</dbReference>
<reference evidence="2 3" key="1">
    <citation type="journal article" date="2019" name="Nat. Plants">
        <title>Stout camphor tree genome fills gaps in understanding of flowering plant genome evolution.</title>
        <authorList>
            <person name="Chaw S.M."/>
            <person name="Liu Y.C."/>
            <person name="Wu Y.W."/>
            <person name="Wang H.Y."/>
            <person name="Lin C.I."/>
            <person name="Wu C.S."/>
            <person name="Ke H.M."/>
            <person name="Chang L.Y."/>
            <person name="Hsu C.Y."/>
            <person name="Yang H.T."/>
            <person name="Sudianto E."/>
            <person name="Hsu M.H."/>
            <person name="Wu K.P."/>
            <person name="Wang L.N."/>
            <person name="Leebens-Mack J.H."/>
            <person name="Tsai I.J."/>
        </authorList>
    </citation>
    <scope>NUCLEOTIDE SEQUENCE [LARGE SCALE GENOMIC DNA]</scope>
    <source>
        <strain evidence="3">cv. Chaw 1501</strain>
        <tissue evidence="2">Young leaves</tissue>
    </source>
</reference>
<feature type="compositionally biased region" description="Basic and acidic residues" evidence="1">
    <location>
        <begin position="112"/>
        <end position="121"/>
    </location>
</feature>
<keyword evidence="3" id="KW-1185">Reference proteome</keyword>
<feature type="region of interest" description="Disordered" evidence="1">
    <location>
        <begin position="91"/>
        <end position="134"/>
    </location>
</feature>
<accession>A0A443NZX0</accession>
<name>A0A443NZX0_9MAGN</name>
<dbReference type="AlphaFoldDB" id="A0A443NZX0"/>
<evidence type="ECO:0000313" key="3">
    <source>
        <dbReference type="Proteomes" id="UP000283530"/>
    </source>
</evidence>
<proteinExistence type="predicted"/>
<sequence length="151" mass="16183">MSRILTSNSFTGGAPQSISKMTSLVYLLAVSWLMCLESSLDFLSCPCRIITDSINVLALLPLDDLNVANNKFTGQIPEQLKTIKRIQTEGNSWSTGHALPTPGRLHGSQSASDRRESKDHGSNASNSGKEMKKPGFTGGDIAAIVMTALLC</sequence>
<dbReference type="OrthoDB" id="1748692at2759"/>
<evidence type="ECO:0000313" key="2">
    <source>
        <dbReference type="EMBL" id="RWR84084.1"/>
    </source>
</evidence>
<organism evidence="2 3">
    <name type="scientific">Cinnamomum micranthum f. kanehirae</name>
    <dbReference type="NCBI Taxonomy" id="337451"/>
    <lineage>
        <taxon>Eukaryota</taxon>
        <taxon>Viridiplantae</taxon>
        <taxon>Streptophyta</taxon>
        <taxon>Embryophyta</taxon>
        <taxon>Tracheophyta</taxon>
        <taxon>Spermatophyta</taxon>
        <taxon>Magnoliopsida</taxon>
        <taxon>Magnoliidae</taxon>
        <taxon>Laurales</taxon>
        <taxon>Lauraceae</taxon>
        <taxon>Cinnamomum</taxon>
    </lineage>
</organism>
<dbReference type="STRING" id="337451.A0A443NZX0"/>
<protein>
    <submittedName>
        <fullName evidence="2">Protein strubbelig-receptor family 7</fullName>
    </submittedName>
</protein>
<dbReference type="InterPro" id="IPR032675">
    <property type="entry name" value="LRR_dom_sf"/>
</dbReference>
<dbReference type="EMBL" id="QPKB01000005">
    <property type="protein sequence ID" value="RWR84084.1"/>
    <property type="molecule type" value="Genomic_DNA"/>
</dbReference>
<evidence type="ECO:0000256" key="1">
    <source>
        <dbReference type="SAM" id="MobiDB-lite"/>
    </source>
</evidence>
<dbReference type="Gene3D" id="3.80.10.10">
    <property type="entry name" value="Ribonuclease Inhibitor"/>
    <property type="match status" value="1"/>
</dbReference>
<gene>
    <name evidence="2" type="ORF">CKAN_01287000</name>
</gene>
<comment type="caution">
    <text evidence="2">The sequence shown here is derived from an EMBL/GenBank/DDBJ whole genome shotgun (WGS) entry which is preliminary data.</text>
</comment>
<dbReference type="Proteomes" id="UP000283530">
    <property type="component" value="Unassembled WGS sequence"/>
</dbReference>
<keyword evidence="2" id="KW-0675">Receptor</keyword>